<evidence type="ECO:0000256" key="1">
    <source>
        <dbReference type="SAM" id="Phobius"/>
    </source>
</evidence>
<sequence length="152" mass="16946">MGDPLERLGSKEAIGIESCMKEELCMEINPPFQENVTTAEDWRKALNTVVPTVVVLWTTACRAFDTQGARASYAIGFVLNFMTSICVVIFPNSVLLLLFIGPVVAEGMFVNREEIPLYPIYKDLYSSMDTRVIEKGRFSEALEGGRRDNGGR</sequence>
<protein>
    <submittedName>
        <fullName evidence="2">Uncharacterized protein</fullName>
    </submittedName>
</protein>
<dbReference type="PANTHER" id="PTHR46366">
    <property type="entry name" value="PRO-APOPTOTIC SERINE PROTEASE NMA111"/>
    <property type="match status" value="1"/>
</dbReference>
<evidence type="ECO:0000313" key="3">
    <source>
        <dbReference type="Proteomes" id="UP001168098"/>
    </source>
</evidence>
<feature type="transmembrane region" description="Helical" evidence="1">
    <location>
        <begin position="77"/>
        <end position="100"/>
    </location>
</feature>
<evidence type="ECO:0000313" key="2">
    <source>
        <dbReference type="EMBL" id="KAJ9702529.1"/>
    </source>
</evidence>
<gene>
    <name evidence="2" type="ORF">PVL29_004322</name>
</gene>
<reference evidence="2 3" key="1">
    <citation type="journal article" date="2023" name="BMC Biotechnol.">
        <title>Vitis rotundifolia cv Carlos genome sequencing.</title>
        <authorList>
            <person name="Huff M."/>
            <person name="Hulse-Kemp A."/>
            <person name="Scheffler B."/>
            <person name="Youngblood R."/>
            <person name="Simpson S."/>
            <person name="Babiker E."/>
            <person name="Staton M."/>
        </authorList>
    </citation>
    <scope>NUCLEOTIDE SEQUENCE [LARGE SCALE GENOMIC DNA]</scope>
    <source>
        <tissue evidence="2">Leaf</tissue>
    </source>
</reference>
<organism evidence="2 3">
    <name type="scientific">Vitis rotundifolia</name>
    <name type="common">Muscadine grape</name>
    <dbReference type="NCBI Taxonomy" id="103349"/>
    <lineage>
        <taxon>Eukaryota</taxon>
        <taxon>Viridiplantae</taxon>
        <taxon>Streptophyta</taxon>
        <taxon>Embryophyta</taxon>
        <taxon>Tracheophyta</taxon>
        <taxon>Spermatophyta</taxon>
        <taxon>Magnoliopsida</taxon>
        <taxon>eudicotyledons</taxon>
        <taxon>Gunneridae</taxon>
        <taxon>Pentapetalae</taxon>
        <taxon>rosids</taxon>
        <taxon>Vitales</taxon>
        <taxon>Vitaceae</taxon>
        <taxon>Viteae</taxon>
        <taxon>Vitis</taxon>
    </lineage>
</organism>
<name>A0AA39A893_VITRO</name>
<dbReference type="EMBL" id="JARBHA010000004">
    <property type="protein sequence ID" value="KAJ9702529.1"/>
    <property type="molecule type" value="Genomic_DNA"/>
</dbReference>
<keyword evidence="1" id="KW-0472">Membrane</keyword>
<dbReference type="PANTHER" id="PTHR46366:SF1">
    <property type="entry name" value="PDZ DOMAIN-CONTAINING PROTEIN C1685.05"/>
    <property type="match status" value="1"/>
</dbReference>
<dbReference type="AlphaFoldDB" id="A0AA39A893"/>
<keyword evidence="3" id="KW-1185">Reference proteome</keyword>
<proteinExistence type="predicted"/>
<keyword evidence="1" id="KW-0812">Transmembrane</keyword>
<keyword evidence="1" id="KW-1133">Transmembrane helix</keyword>
<comment type="caution">
    <text evidence="2">The sequence shown here is derived from an EMBL/GenBank/DDBJ whole genome shotgun (WGS) entry which is preliminary data.</text>
</comment>
<dbReference type="Proteomes" id="UP001168098">
    <property type="component" value="Unassembled WGS sequence"/>
</dbReference>
<accession>A0AA39A893</accession>